<dbReference type="Pfam" id="PF20167">
    <property type="entry name" value="Transposase_32"/>
    <property type="match status" value="1"/>
</dbReference>
<name>A0A392QVG2_9FABA</name>
<keyword evidence="3" id="KW-1185">Reference proteome</keyword>
<comment type="caution">
    <text evidence="2">The sequence shown here is derived from an EMBL/GenBank/DDBJ whole genome shotgun (WGS) entry which is preliminary data.</text>
</comment>
<organism evidence="2 3">
    <name type="scientific">Trifolium medium</name>
    <dbReference type="NCBI Taxonomy" id="97028"/>
    <lineage>
        <taxon>Eukaryota</taxon>
        <taxon>Viridiplantae</taxon>
        <taxon>Streptophyta</taxon>
        <taxon>Embryophyta</taxon>
        <taxon>Tracheophyta</taxon>
        <taxon>Spermatophyta</taxon>
        <taxon>Magnoliopsida</taxon>
        <taxon>eudicotyledons</taxon>
        <taxon>Gunneridae</taxon>
        <taxon>Pentapetalae</taxon>
        <taxon>rosids</taxon>
        <taxon>fabids</taxon>
        <taxon>Fabales</taxon>
        <taxon>Fabaceae</taxon>
        <taxon>Papilionoideae</taxon>
        <taxon>50 kb inversion clade</taxon>
        <taxon>NPAAA clade</taxon>
        <taxon>Hologalegina</taxon>
        <taxon>IRL clade</taxon>
        <taxon>Trifolieae</taxon>
        <taxon>Trifolium</taxon>
    </lineage>
</organism>
<evidence type="ECO:0000313" key="3">
    <source>
        <dbReference type="Proteomes" id="UP000265520"/>
    </source>
</evidence>
<dbReference type="AlphaFoldDB" id="A0A392QVG2"/>
<feature type="domain" description="Putative plant transposon protein" evidence="1">
    <location>
        <begin position="1"/>
        <end position="131"/>
    </location>
</feature>
<feature type="non-terminal residue" evidence="2">
    <location>
        <position position="1"/>
    </location>
</feature>
<evidence type="ECO:0000313" key="2">
    <source>
        <dbReference type="EMBL" id="MCI27570.1"/>
    </source>
</evidence>
<dbReference type="EMBL" id="LXQA010160199">
    <property type="protein sequence ID" value="MCI27570.1"/>
    <property type="molecule type" value="Genomic_DNA"/>
</dbReference>
<dbReference type="InterPro" id="IPR046796">
    <property type="entry name" value="Transposase_32_dom"/>
</dbReference>
<evidence type="ECO:0000259" key="1">
    <source>
        <dbReference type="Pfam" id="PF20167"/>
    </source>
</evidence>
<dbReference type="Proteomes" id="UP000265520">
    <property type="component" value="Unassembled WGS sequence"/>
</dbReference>
<protein>
    <submittedName>
        <fullName evidence="2">Envelope-like protein</fullName>
    </submittedName>
</protein>
<proteinExistence type="predicted"/>
<accession>A0A392QVG2</accession>
<sequence>VYVRGRCVQFSPSIINQILESPDEPYPDIEVSDNKVCQTITASQVKTWPIKKKVPVVKLSQKYAILNRIATANWVPTRHSSDVATGLAKFIYLVGTGTKFNVGNYIFQQTVQHGKSLAVKQPIAFPSILCDIFLSQHPNIRQEGEIAKKIEFALNLHYKLFSEQHVSDIAGPST</sequence>
<feature type="non-terminal residue" evidence="2">
    <location>
        <position position="174"/>
    </location>
</feature>
<reference evidence="2 3" key="1">
    <citation type="journal article" date="2018" name="Front. Plant Sci.">
        <title>Red Clover (Trifolium pratense) and Zigzag Clover (T. medium) - A Picture of Genomic Similarities and Differences.</title>
        <authorList>
            <person name="Dluhosova J."/>
            <person name="Istvanek J."/>
            <person name="Nedelnik J."/>
            <person name="Repkova J."/>
        </authorList>
    </citation>
    <scope>NUCLEOTIDE SEQUENCE [LARGE SCALE GENOMIC DNA]</scope>
    <source>
        <strain evidence="3">cv. 10/8</strain>
        <tissue evidence="2">Leaf</tissue>
    </source>
</reference>